<organism evidence="1 2">
    <name type="scientific">Granulibacter bethesdensis</name>
    <dbReference type="NCBI Taxonomy" id="364410"/>
    <lineage>
        <taxon>Bacteria</taxon>
        <taxon>Pseudomonadati</taxon>
        <taxon>Pseudomonadota</taxon>
        <taxon>Alphaproteobacteria</taxon>
        <taxon>Acetobacterales</taxon>
        <taxon>Acetobacteraceae</taxon>
        <taxon>Granulibacter</taxon>
    </lineage>
</organism>
<dbReference type="EMBL" id="CP003181">
    <property type="protein sequence ID" value="AHJ61845.1"/>
    <property type="molecule type" value="Genomic_DNA"/>
</dbReference>
<dbReference type="Proteomes" id="UP000019438">
    <property type="component" value="Chromosome"/>
</dbReference>
<accession>A0AAN0RBK8</accession>
<protein>
    <submittedName>
        <fullName evidence="1">Uncharacterized protein</fullName>
    </submittedName>
</protein>
<dbReference type="AlphaFoldDB" id="A0AAN0RBK8"/>
<sequence>MSDVNFQNQSIPELKIPVRFLNHSLNSSHKFETVSTVRVQTMKKFKSSLAGDRQGCND</sequence>
<evidence type="ECO:0000313" key="2">
    <source>
        <dbReference type="Proteomes" id="UP000019438"/>
    </source>
</evidence>
<gene>
    <name evidence="1" type="ORF">GbCGDNIH3_7202</name>
</gene>
<proteinExistence type="predicted"/>
<evidence type="ECO:0000313" key="1">
    <source>
        <dbReference type="EMBL" id="AHJ61845.1"/>
    </source>
</evidence>
<dbReference type="KEGG" id="gbc:GbCGDNIH3_7202"/>
<reference evidence="2" key="1">
    <citation type="submission" date="2012-06" db="EMBL/GenBank/DDBJ databases">
        <title>Genome analysis of multiple Granulibacter bethesdensis isolates demonstrates substantial genome diversity.</title>
        <authorList>
            <person name="Greenberg D.E."/>
            <person name="Porcella S.F."/>
            <person name="Zarember K."/>
            <person name="Zelazny A.M."/>
            <person name="Bruno D."/>
            <person name="Martens C."/>
            <person name="Barbian K.D."/>
            <person name="Jaske E."/>
            <person name="Holland S.M."/>
        </authorList>
    </citation>
    <scope>NUCLEOTIDE SEQUENCE [LARGE SCALE GENOMIC DNA]</scope>
    <source>
        <strain evidence="2">CGDNIH3</strain>
    </source>
</reference>
<name>A0AAN0RBK8_9PROT</name>